<evidence type="ECO:0000256" key="13">
    <source>
        <dbReference type="ARBA" id="ARBA00023136"/>
    </source>
</evidence>
<evidence type="ECO:0000256" key="3">
    <source>
        <dbReference type="ARBA" id="ARBA00012438"/>
    </source>
</evidence>
<dbReference type="PANTHER" id="PTHR45453:SF2">
    <property type="entry name" value="HISTIDINE KINASE"/>
    <property type="match status" value="1"/>
</dbReference>
<dbReference type="SUPFAM" id="SSF47384">
    <property type="entry name" value="Homodimeric domain of signal transducing histidine kinase"/>
    <property type="match status" value="1"/>
</dbReference>
<keyword evidence="7 14" id="KW-0812">Transmembrane</keyword>
<dbReference type="InterPro" id="IPR003661">
    <property type="entry name" value="HisK_dim/P_dom"/>
</dbReference>
<evidence type="ECO:0000256" key="5">
    <source>
        <dbReference type="ARBA" id="ARBA00022553"/>
    </source>
</evidence>
<keyword evidence="6 16" id="KW-0808">Transferase</keyword>
<dbReference type="Gene3D" id="1.10.287.130">
    <property type="match status" value="1"/>
</dbReference>
<evidence type="ECO:0000313" key="16">
    <source>
        <dbReference type="EMBL" id="WLV24438.1"/>
    </source>
</evidence>
<evidence type="ECO:0000256" key="12">
    <source>
        <dbReference type="ARBA" id="ARBA00023012"/>
    </source>
</evidence>
<evidence type="ECO:0000256" key="8">
    <source>
        <dbReference type="ARBA" id="ARBA00022741"/>
    </source>
</evidence>
<feature type="transmembrane region" description="Helical" evidence="14">
    <location>
        <begin position="36"/>
        <end position="57"/>
    </location>
</feature>
<keyword evidence="10" id="KW-0067">ATP-binding</keyword>
<dbReference type="Pfam" id="PF02518">
    <property type="entry name" value="HATPase_c"/>
    <property type="match status" value="1"/>
</dbReference>
<name>A0ABY9KXV2_9BACI</name>
<dbReference type="SUPFAM" id="SSF55874">
    <property type="entry name" value="ATPase domain of HSP90 chaperone/DNA topoisomerase II/histidine kinase"/>
    <property type="match status" value="1"/>
</dbReference>
<protein>
    <recommendedName>
        <fullName evidence="3">histidine kinase</fullName>
        <ecNumber evidence="3">2.7.13.3</ecNumber>
    </recommendedName>
</protein>
<dbReference type="InterPro" id="IPR003594">
    <property type="entry name" value="HATPase_dom"/>
</dbReference>
<dbReference type="SMART" id="SM00387">
    <property type="entry name" value="HATPase_c"/>
    <property type="match status" value="1"/>
</dbReference>
<evidence type="ECO:0000256" key="9">
    <source>
        <dbReference type="ARBA" id="ARBA00022777"/>
    </source>
</evidence>
<reference evidence="16" key="1">
    <citation type="submission" date="2023-06" db="EMBL/GenBank/DDBJ databases">
        <title>A Treasure from Seagulls: Isolation and Description of Aciduricobacillus qingdaonensis gen. nov., sp. nov., a Rare Obligately Uric Acid-utilizing Member in the Family Bacillaceae.</title>
        <authorList>
            <person name="Liu W."/>
            <person name="Wang B."/>
        </authorList>
    </citation>
    <scope>NUCLEOTIDE SEQUENCE</scope>
    <source>
        <strain evidence="16">44XB</strain>
    </source>
</reference>
<evidence type="ECO:0000256" key="14">
    <source>
        <dbReference type="SAM" id="Phobius"/>
    </source>
</evidence>
<keyword evidence="12" id="KW-0902">Two-component regulatory system</keyword>
<gene>
    <name evidence="16" type="ORF">QR721_12460</name>
</gene>
<dbReference type="GO" id="GO:0004673">
    <property type="term" value="F:protein histidine kinase activity"/>
    <property type="evidence" value="ECO:0007669"/>
    <property type="project" value="UniProtKB-EC"/>
</dbReference>
<keyword evidence="9 16" id="KW-0418">Kinase</keyword>
<dbReference type="EMBL" id="CP129113">
    <property type="protein sequence ID" value="WLV24438.1"/>
    <property type="molecule type" value="Genomic_DNA"/>
</dbReference>
<feature type="transmembrane region" description="Helical" evidence="14">
    <location>
        <begin position="9"/>
        <end position="30"/>
    </location>
</feature>
<evidence type="ECO:0000259" key="15">
    <source>
        <dbReference type="PROSITE" id="PS50109"/>
    </source>
</evidence>
<dbReference type="SMART" id="SM00388">
    <property type="entry name" value="HisKA"/>
    <property type="match status" value="1"/>
</dbReference>
<dbReference type="InterPro" id="IPR005467">
    <property type="entry name" value="His_kinase_dom"/>
</dbReference>
<dbReference type="InterPro" id="IPR004358">
    <property type="entry name" value="Sig_transdc_His_kin-like_C"/>
</dbReference>
<dbReference type="InterPro" id="IPR036890">
    <property type="entry name" value="HATPase_C_sf"/>
</dbReference>
<evidence type="ECO:0000256" key="6">
    <source>
        <dbReference type="ARBA" id="ARBA00022679"/>
    </source>
</evidence>
<evidence type="ECO:0000256" key="10">
    <source>
        <dbReference type="ARBA" id="ARBA00022840"/>
    </source>
</evidence>
<dbReference type="PANTHER" id="PTHR45453">
    <property type="entry name" value="PHOSPHATE REGULON SENSOR PROTEIN PHOR"/>
    <property type="match status" value="1"/>
</dbReference>
<keyword evidence="5" id="KW-0597">Phosphoprotein</keyword>
<dbReference type="PRINTS" id="PR00344">
    <property type="entry name" value="BCTRLSENSOR"/>
</dbReference>
<keyword evidence="4" id="KW-1003">Cell membrane</keyword>
<comment type="subcellular location">
    <subcellularLocation>
        <location evidence="2">Cell membrane</location>
        <topology evidence="2">Multi-pass membrane protein</topology>
    </subcellularLocation>
</comment>
<dbReference type="Proteomes" id="UP001180087">
    <property type="component" value="Chromosome"/>
</dbReference>
<dbReference type="CDD" id="cd00082">
    <property type="entry name" value="HisKA"/>
    <property type="match status" value="1"/>
</dbReference>
<feature type="domain" description="Histidine kinase" evidence="15">
    <location>
        <begin position="120"/>
        <end position="328"/>
    </location>
</feature>
<accession>A0ABY9KXV2</accession>
<dbReference type="RefSeq" id="WP_348027461.1">
    <property type="nucleotide sequence ID" value="NZ_CP129113.1"/>
</dbReference>
<evidence type="ECO:0000256" key="1">
    <source>
        <dbReference type="ARBA" id="ARBA00000085"/>
    </source>
</evidence>
<comment type="catalytic activity">
    <reaction evidence="1">
        <text>ATP + protein L-histidine = ADP + protein N-phospho-L-histidine.</text>
        <dbReference type="EC" id="2.7.13.3"/>
    </reaction>
</comment>
<keyword evidence="17" id="KW-1185">Reference proteome</keyword>
<evidence type="ECO:0000256" key="11">
    <source>
        <dbReference type="ARBA" id="ARBA00022989"/>
    </source>
</evidence>
<dbReference type="Gene3D" id="3.30.565.10">
    <property type="entry name" value="Histidine kinase-like ATPase, C-terminal domain"/>
    <property type="match status" value="1"/>
</dbReference>
<keyword evidence="11 14" id="KW-1133">Transmembrane helix</keyword>
<evidence type="ECO:0000313" key="17">
    <source>
        <dbReference type="Proteomes" id="UP001180087"/>
    </source>
</evidence>
<proteinExistence type="predicted"/>
<keyword evidence="8" id="KW-0547">Nucleotide-binding</keyword>
<keyword evidence="13 14" id="KW-0472">Membrane</keyword>
<dbReference type="EC" id="2.7.13.3" evidence="3"/>
<evidence type="ECO:0000256" key="7">
    <source>
        <dbReference type="ARBA" id="ARBA00022692"/>
    </source>
</evidence>
<evidence type="ECO:0000256" key="4">
    <source>
        <dbReference type="ARBA" id="ARBA00022475"/>
    </source>
</evidence>
<organism evidence="16 17">
    <name type="scientific">Aciduricibacillus chroicocephali</name>
    <dbReference type="NCBI Taxonomy" id="3054939"/>
    <lineage>
        <taxon>Bacteria</taxon>
        <taxon>Bacillati</taxon>
        <taxon>Bacillota</taxon>
        <taxon>Bacilli</taxon>
        <taxon>Bacillales</taxon>
        <taxon>Bacillaceae</taxon>
        <taxon>Aciduricibacillus</taxon>
    </lineage>
</organism>
<evidence type="ECO:0000256" key="2">
    <source>
        <dbReference type="ARBA" id="ARBA00004651"/>
    </source>
</evidence>
<dbReference type="InterPro" id="IPR050351">
    <property type="entry name" value="BphY/WalK/GraS-like"/>
</dbReference>
<dbReference type="InterPro" id="IPR036097">
    <property type="entry name" value="HisK_dim/P_sf"/>
</dbReference>
<sequence>MKLFLREHFLLICVQFIQAGVIFLVLWLGGFRNISALAYAIFLQIFFLIAYLTYHYLGRRHYYAKLEEGITKLEESLEKTDRSPAAMHLDSMLKQQYQLYAKKIREAEERQEEHLEFIDRWVHQMKTPLSVIELTAQNVDEPDSSNIREETERIKSGLNTVLYMARLRNIEHDFRIRPVELAKVVKEVNAENKRFYIRNSVYPRLDEKQADITVESDEKWIFFILEQLIQNAVKYSAGKSSHIDIRIYKRGSSAVLEVLDEGIGIPAEDRRRIFHKFHTGTNGRKYRESTGMGLYLVKEVCKRLGHKVEMDSEVGEGSSFRIVFSPTQTLHQCKVSER</sequence>
<dbReference type="PROSITE" id="PS50109">
    <property type="entry name" value="HIS_KIN"/>
    <property type="match status" value="1"/>
</dbReference>